<dbReference type="Proteomes" id="UP001279734">
    <property type="component" value="Unassembled WGS sequence"/>
</dbReference>
<feature type="region of interest" description="Disordered" evidence="7">
    <location>
        <begin position="154"/>
        <end position="191"/>
    </location>
</feature>
<keyword evidence="3" id="KW-0203">Cytokinin biosynthesis</keyword>
<protein>
    <submittedName>
        <fullName evidence="8">Uncharacterized protein</fullName>
    </submittedName>
</protein>
<reference evidence="8" key="1">
    <citation type="submission" date="2023-05" db="EMBL/GenBank/DDBJ databases">
        <title>Nepenthes gracilis genome sequencing.</title>
        <authorList>
            <person name="Fukushima K."/>
        </authorList>
    </citation>
    <scope>NUCLEOTIDE SEQUENCE</scope>
    <source>
        <strain evidence="8">SING2019-196</strain>
    </source>
</reference>
<organism evidence="8 9">
    <name type="scientific">Nepenthes gracilis</name>
    <name type="common">Slender pitcher plant</name>
    <dbReference type="NCBI Taxonomy" id="150966"/>
    <lineage>
        <taxon>Eukaryota</taxon>
        <taxon>Viridiplantae</taxon>
        <taxon>Streptophyta</taxon>
        <taxon>Embryophyta</taxon>
        <taxon>Tracheophyta</taxon>
        <taxon>Spermatophyta</taxon>
        <taxon>Magnoliopsida</taxon>
        <taxon>eudicotyledons</taxon>
        <taxon>Gunneridae</taxon>
        <taxon>Pentapetalae</taxon>
        <taxon>Caryophyllales</taxon>
        <taxon>Nepenthaceae</taxon>
        <taxon>Nepenthes</taxon>
    </lineage>
</organism>
<feature type="compositionally biased region" description="Basic and acidic residues" evidence="7">
    <location>
        <begin position="94"/>
        <end position="108"/>
    </location>
</feature>
<dbReference type="GO" id="GO:0009691">
    <property type="term" value="P:cytokinin biosynthetic process"/>
    <property type="evidence" value="ECO:0007669"/>
    <property type="project" value="UniProtKB-KW"/>
</dbReference>
<proteinExistence type="inferred from homology"/>
<dbReference type="PANTHER" id="PTHR33347">
    <property type="entry name" value="OSJNBA0091C07.3 PROTEIN"/>
    <property type="match status" value="1"/>
</dbReference>
<gene>
    <name evidence="8" type="ORF">Nepgr_019825</name>
</gene>
<feature type="region of interest" description="Disordered" evidence="7">
    <location>
        <begin position="25"/>
        <end position="73"/>
    </location>
</feature>
<keyword evidence="5" id="KW-0539">Nucleus</keyword>
<evidence type="ECO:0000256" key="2">
    <source>
        <dbReference type="ARBA" id="ARBA00022490"/>
    </source>
</evidence>
<dbReference type="GO" id="GO:0009736">
    <property type="term" value="P:cytokinin-activated signaling pathway"/>
    <property type="evidence" value="ECO:0007669"/>
    <property type="project" value="UniProtKB-KW"/>
</dbReference>
<feature type="compositionally biased region" description="Basic and acidic residues" evidence="7">
    <location>
        <begin position="175"/>
        <end position="184"/>
    </location>
</feature>
<dbReference type="EMBL" id="BSYO01000018">
    <property type="protein sequence ID" value="GMH17984.1"/>
    <property type="molecule type" value="Genomic_DNA"/>
</dbReference>
<keyword evidence="2" id="KW-0963">Cytoplasm</keyword>
<evidence type="ECO:0000256" key="6">
    <source>
        <dbReference type="ARBA" id="ARBA00024199"/>
    </source>
</evidence>
<dbReference type="InterPro" id="IPR044670">
    <property type="entry name" value="SOFL"/>
</dbReference>
<evidence type="ECO:0000256" key="3">
    <source>
        <dbReference type="ARBA" id="ARBA00022712"/>
    </source>
</evidence>
<feature type="compositionally biased region" description="Polar residues" evidence="7">
    <location>
        <begin position="25"/>
        <end position="48"/>
    </location>
</feature>
<evidence type="ECO:0000256" key="1">
    <source>
        <dbReference type="ARBA" id="ARBA00004496"/>
    </source>
</evidence>
<keyword evidence="4" id="KW-0932">Cytokinin signaling pathway</keyword>
<dbReference type="AlphaFoldDB" id="A0AAD3XVF2"/>
<evidence type="ECO:0000256" key="5">
    <source>
        <dbReference type="ARBA" id="ARBA00023242"/>
    </source>
</evidence>
<accession>A0AAD3XVF2</accession>
<dbReference type="PANTHER" id="PTHR33347:SF34">
    <property type="entry name" value="PROTEIN SOB FIVE-LIKE 6"/>
    <property type="match status" value="1"/>
</dbReference>
<evidence type="ECO:0000313" key="8">
    <source>
        <dbReference type="EMBL" id="GMH17984.1"/>
    </source>
</evidence>
<evidence type="ECO:0000256" key="7">
    <source>
        <dbReference type="SAM" id="MobiDB-lite"/>
    </source>
</evidence>
<comment type="caution">
    <text evidence="8">The sequence shown here is derived from an EMBL/GenBank/DDBJ whole genome shotgun (WGS) entry which is preliminary data.</text>
</comment>
<comment type="similarity">
    <text evidence="6">Belongs to the SOFL plant protein family.</text>
</comment>
<evidence type="ECO:0000256" key="4">
    <source>
        <dbReference type="ARBA" id="ARBA00022864"/>
    </source>
</evidence>
<comment type="subcellular location">
    <subcellularLocation>
        <location evidence="1">Cytoplasm</location>
    </subcellularLocation>
</comment>
<dbReference type="GO" id="GO:0005737">
    <property type="term" value="C:cytoplasm"/>
    <property type="evidence" value="ECO:0007669"/>
    <property type="project" value="UniProtKB-SubCell"/>
</dbReference>
<keyword evidence="9" id="KW-1185">Reference proteome</keyword>
<name>A0AAD3XVF2_NEPGR</name>
<sequence>MDMPGPEWGSGCESGWTVYFDETFPPQNQWQKNSSNRNAHQNHSVNSTHGEEDEEEDLSMVSDASSGPPHFQEYHDYYDPSVCYYSSPSELVSKKSDYKGKKGNEQRGKSKHSYLDDTASSSAFSCSKRYVTPPDNQASIDHVLGLSQDFSTAQYQGNSADNDNHFGFWKSPPTKRSDSAEPSHTRGRRRK</sequence>
<evidence type="ECO:0000313" key="9">
    <source>
        <dbReference type="Proteomes" id="UP001279734"/>
    </source>
</evidence>
<feature type="region of interest" description="Disordered" evidence="7">
    <location>
        <begin position="94"/>
        <end position="119"/>
    </location>
</feature>